<evidence type="ECO:0000313" key="6">
    <source>
        <dbReference type="EMBL" id="MFC0081740.1"/>
    </source>
</evidence>
<dbReference type="PANTHER" id="PTHR42756:SF1">
    <property type="entry name" value="TRANSCRIPTIONAL REPRESSOR OF EMRAB OPERON"/>
    <property type="match status" value="1"/>
</dbReference>
<dbReference type="PANTHER" id="PTHR42756">
    <property type="entry name" value="TRANSCRIPTIONAL REGULATOR, MARR"/>
    <property type="match status" value="1"/>
</dbReference>
<comment type="caution">
    <text evidence="6">The sequence shown here is derived from an EMBL/GenBank/DDBJ whole genome shotgun (WGS) entry which is preliminary data.</text>
</comment>
<dbReference type="PRINTS" id="PR00598">
    <property type="entry name" value="HTHMARR"/>
</dbReference>
<dbReference type="PROSITE" id="PS50995">
    <property type="entry name" value="HTH_MARR_2"/>
    <property type="match status" value="1"/>
</dbReference>
<dbReference type="Gene3D" id="1.10.10.10">
    <property type="entry name" value="Winged helix-like DNA-binding domain superfamily/Winged helix DNA-binding domain"/>
    <property type="match status" value="1"/>
</dbReference>
<name>A0ABV6C208_9ACTN</name>
<dbReference type="Pfam" id="PF12802">
    <property type="entry name" value="MarR_2"/>
    <property type="match status" value="1"/>
</dbReference>
<evidence type="ECO:0000313" key="7">
    <source>
        <dbReference type="Proteomes" id="UP001589788"/>
    </source>
</evidence>
<sequence>MATREQGVDRAATSGVPAGGTAEAARRDQLVAELTELHPALRRLFEVKLDRAQRALWGPLTVHQLEALLVLTRGSVTMGELCEELDISESAGTALCDRLVGRGLVERCSDPQDRRVVRLQMSGQAKGMVEAFAEVKRRQMARALSVLETADLEELVGILRRLVARSELADHQRGRGGAGRANERPGVEGKEEP</sequence>
<dbReference type="InterPro" id="IPR000835">
    <property type="entry name" value="HTH_MarR-typ"/>
</dbReference>
<evidence type="ECO:0000259" key="5">
    <source>
        <dbReference type="PROSITE" id="PS50995"/>
    </source>
</evidence>
<keyword evidence="1" id="KW-0805">Transcription regulation</keyword>
<evidence type="ECO:0000256" key="3">
    <source>
        <dbReference type="ARBA" id="ARBA00023163"/>
    </source>
</evidence>
<dbReference type="Proteomes" id="UP001589788">
    <property type="component" value="Unassembled WGS sequence"/>
</dbReference>
<feature type="region of interest" description="Disordered" evidence="4">
    <location>
        <begin position="169"/>
        <end position="193"/>
    </location>
</feature>
<keyword evidence="7" id="KW-1185">Reference proteome</keyword>
<evidence type="ECO:0000256" key="4">
    <source>
        <dbReference type="SAM" id="MobiDB-lite"/>
    </source>
</evidence>
<accession>A0ABV6C208</accession>
<protein>
    <submittedName>
        <fullName evidence="6">MarR family winged helix-turn-helix transcriptional regulator</fullName>
    </submittedName>
</protein>
<feature type="domain" description="HTH marR-type" evidence="5">
    <location>
        <begin position="27"/>
        <end position="164"/>
    </location>
</feature>
<keyword evidence="3" id="KW-0804">Transcription</keyword>
<proteinExistence type="predicted"/>
<organism evidence="6 7">
    <name type="scientific">Aciditerrimonas ferrireducens</name>
    <dbReference type="NCBI Taxonomy" id="667306"/>
    <lineage>
        <taxon>Bacteria</taxon>
        <taxon>Bacillati</taxon>
        <taxon>Actinomycetota</taxon>
        <taxon>Acidimicrobiia</taxon>
        <taxon>Acidimicrobiales</taxon>
        <taxon>Acidimicrobiaceae</taxon>
        <taxon>Aciditerrimonas</taxon>
    </lineage>
</organism>
<dbReference type="InterPro" id="IPR036390">
    <property type="entry name" value="WH_DNA-bd_sf"/>
</dbReference>
<dbReference type="SUPFAM" id="SSF46785">
    <property type="entry name" value="Winged helix' DNA-binding domain"/>
    <property type="match status" value="1"/>
</dbReference>
<evidence type="ECO:0000256" key="1">
    <source>
        <dbReference type="ARBA" id="ARBA00023015"/>
    </source>
</evidence>
<feature type="region of interest" description="Disordered" evidence="4">
    <location>
        <begin position="1"/>
        <end position="22"/>
    </location>
</feature>
<feature type="compositionally biased region" description="Basic and acidic residues" evidence="4">
    <location>
        <begin position="181"/>
        <end position="193"/>
    </location>
</feature>
<reference evidence="6 7" key="1">
    <citation type="submission" date="2024-09" db="EMBL/GenBank/DDBJ databases">
        <authorList>
            <person name="Sun Q."/>
            <person name="Mori K."/>
        </authorList>
    </citation>
    <scope>NUCLEOTIDE SEQUENCE [LARGE SCALE GENOMIC DNA]</scope>
    <source>
        <strain evidence="6 7">JCM 15389</strain>
    </source>
</reference>
<keyword evidence="2" id="KW-0238">DNA-binding</keyword>
<evidence type="ECO:0000256" key="2">
    <source>
        <dbReference type="ARBA" id="ARBA00023125"/>
    </source>
</evidence>
<dbReference type="InterPro" id="IPR036388">
    <property type="entry name" value="WH-like_DNA-bd_sf"/>
</dbReference>
<gene>
    <name evidence="6" type="ORF">ACFFRE_06230</name>
</gene>
<dbReference type="SMART" id="SM00347">
    <property type="entry name" value="HTH_MARR"/>
    <property type="match status" value="1"/>
</dbReference>
<dbReference type="EMBL" id="JBHLYQ010000045">
    <property type="protein sequence ID" value="MFC0081740.1"/>
    <property type="molecule type" value="Genomic_DNA"/>
</dbReference>